<protein>
    <submittedName>
        <fullName evidence="5">MurR/RpiR family transcriptional regulator</fullName>
    </submittedName>
</protein>
<evidence type="ECO:0000256" key="2">
    <source>
        <dbReference type="ARBA" id="ARBA00023125"/>
    </source>
</evidence>
<keyword evidence="3" id="KW-0804">Transcription</keyword>
<dbReference type="PROSITE" id="PS51071">
    <property type="entry name" value="HTH_RPIR"/>
    <property type="match status" value="1"/>
</dbReference>
<name>A0ABT3GVT5_9RHOB</name>
<dbReference type="PANTHER" id="PTHR30514:SF18">
    <property type="entry name" value="RPIR-FAMILY TRANSCRIPTIONAL REGULATOR"/>
    <property type="match status" value="1"/>
</dbReference>
<organism evidence="5 6">
    <name type="scientific">Pararhodobacter zhoushanensis</name>
    <dbReference type="NCBI Taxonomy" id="2479545"/>
    <lineage>
        <taxon>Bacteria</taxon>
        <taxon>Pseudomonadati</taxon>
        <taxon>Pseudomonadota</taxon>
        <taxon>Alphaproteobacteria</taxon>
        <taxon>Rhodobacterales</taxon>
        <taxon>Paracoccaceae</taxon>
        <taxon>Pararhodobacter</taxon>
    </lineage>
</organism>
<comment type="caution">
    <text evidence="5">The sequence shown here is derived from an EMBL/GenBank/DDBJ whole genome shotgun (WGS) entry which is preliminary data.</text>
</comment>
<dbReference type="CDD" id="cd05013">
    <property type="entry name" value="SIS_RpiR"/>
    <property type="match status" value="1"/>
</dbReference>
<dbReference type="EMBL" id="JAPDFL010000001">
    <property type="protein sequence ID" value="MCW1931656.1"/>
    <property type="molecule type" value="Genomic_DNA"/>
</dbReference>
<sequence length="306" mass="32755">MSDAPTPESPDTPEARLRAAMPDLTRAERQLAAHMLGNYPVAVLGSVASVARGAGVSGPTVVRLVQKLGYTGYPDFQAQLREEVGEKLASPIAKREKWARAENADPDHVLDAFAAKVIENLGATLGQIDHAGFDAVTELLADPSRRISMLGGRLTHPVAEYFATTLRVTRGEVTLWSNLPNSWPPALLDMREGDVLVAFDIRRYETSVLHIVEMARAQGAVVVLITDRWVSPAAAHAQHILPCHIEAPSAWDLDHLAGHADRGPAGRCAEPQLGQDLGTLAAYGIAVRPRAAVPAGAVKGGQCIRF</sequence>
<reference evidence="5 6" key="1">
    <citation type="submission" date="2022-10" db="EMBL/GenBank/DDBJ databases">
        <title>Pararhodobacter sp. nov., isolated from marine algae.</title>
        <authorList>
            <person name="Choi B.J."/>
            <person name="Kim J.M."/>
            <person name="Lee J.K."/>
            <person name="Choi D.G."/>
            <person name="Jeon C.O."/>
        </authorList>
    </citation>
    <scope>NUCLEOTIDE SEQUENCE [LARGE SCALE GENOMIC DNA]</scope>
    <source>
        <strain evidence="5 6">ZQ420</strain>
    </source>
</reference>
<dbReference type="Pfam" id="PF01380">
    <property type="entry name" value="SIS"/>
    <property type="match status" value="1"/>
</dbReference>
<keyword evidence="2" id="KW-0238">DNA-binding</keyword>
<dbReference type="InterPro" id="IPR047640">
    <property type="entry name" value="RpiR-like"/>
</dbReference>
<gene>
    <name evidence="5" type="ORF">OKW52_05120</name>
</gene>
<feature type="domain" description="HTH rpiR-type" evidence="4">
    <location>
        <begin position="11"/>
        <end position="87"/>
    </location>
</feature>
<dbReference type="InterPro" id="IPR035472">
    <property type="entry name" value="RpiR-like_SIS"/>
</dbReference>
<dbReference type="RefSeq" id="WP_264504750.1">
    <property type="nucleotide sequence ID" value="NZ_JAPDFL010000001.1"/>
</dbReference>
<evidence type="ECO:0000313" key="6">
    <source>
        <dbReference type="Proteomes" id="UP001208938"/>
    </source>
</evidence>
<dbReference type="Proteomes" id="UP001208938">
    <property type="component" value="Unassembled WGS sequence"/>
</dbReference>
<evidence type="ECO:0000259" key="4">
    <source>
        <dbReference type="PROSITE" id="PS51071"/>
    </source>
</evidence>
<dbReference type="InterPro" id="IPR046348">
    <property type="entry name" value="SIS_dom_sf"/>
</dbReference>
<dbReference type="InterPro" id="IPR036388">
    <property type="entry name" value="WH-like_DNA-bd_sf"/>
</dbReference>
<keyword evidence="1" id="KW-0805">Transcription regulation</keyword>
<evidence type="ECO:0000313" key="5">
    <source>
        <dbReference type="EMBL" id="MCW1931656.1"/>
    </source>
</evidence>
<keyword evidence="6" id="KW-1185">Reference proteome</keyword>
<dbReference type="PANTHER" id="PTHR30514">
    <property type="entry name" value="GLUCOKINASE"/>
    <property type="match status" value="1"/>
</dbReference>
<proteinExistence type="predicted"/>
<evidence type="ECO:0000256" key="1">
    <source>
        <dbReference type="ARBA" id="ARBA00023015"/>
    </source>
</evidence>
<accession>A0ABT3GVT5</accession>
<dbReference type="SUPFAM" id="SSF46689">
    <property type="entry name" value="Homeodomain-like"/>
    <property type="match status" value="1"/>
</dbReference>
<dbReference type="InterPro" id="IPR009057">
    <property type="entry name" value="Homeodomain-like_sf"/>
</dbReference>
<dbReference type="InterPro" id="IPR001347">
    <property type="entry name" value="SIS_dom"/>
</dbReference>
<dbReference type="Pfam" id="PF01418">
    <property type="entry name" value="HTH_6"/>
    <property type="match status" value="1"/>
</dbReference>
<dbReference type="Gene3D" id="1.10.10.10">
    <property type="entry name" value="Winged helix-like DNA-binding domain superfamily/Winged helix DNA-binding domain"/>
    <property type="match status" value="1"/>
</dbReference>
<dbReference type="Gene3D" id="3.40.50.10490">
    <property type="entry name" value="Glucose-6-phosphate isomerase like protein, domain 1"/>
    <property type="match status" value="1"/>
</dbReference>
<dbReference type="SUPFAM" id="SSF53697">
    <property type="entry name" value="SIS domain"/>
    <property type="match status" value="1"/>
</dbReference>
<dbReference type="InterPro" id="IPR000281">
    <property type="entry name" value="HTH_RpiR"/>
</dbReference>
<evidence type="ECO:0000256" key="3">
    <source>
        <dbReference type="ARBA" id="ARBA00023163"/>
    </source>
</evidence>